<evidence type="ECO:0000256" key="4">
    <source>
        <dbReference type="ARBA" id="ARBA00022968"/>
    </source>
</evidence>
<feature type="domain" description="Exostosin GT47" evidence="6">
    <location>
        <begin position="24"/>
        <end position="86"/>
    </location>
</feature>
<comment type="similarity">
    <text evidence="2">Belongs to the glycosyltransferase 47 family.</text>
</comment>
<dbReference type="PANTHER" id="PTHR11062:SF95">
    <property type="entry name" value="EXOSTOSIN GT47 DOMAIN-CONTAINING PROTEIN"/>
    <property type="match status" value="1"/>
</dbReference>
<evidence type="ECO:0000256" key="1">
    <source>
        <dbReference type="ARBA" id="ARBA00004323"/>
    </source>
</evidence>
<name>A0AAW2NXH6_9LAMI</name>
<dbReference type="InterPro" id="IPR040911">
    <property type="entry name" value="Exostosin_GT47"/>
</dbReference>
<evidence type="ECO:0000313" key="7">
    <source>
        <dbReference type="EMBL" id="KAL0347498.1"/>
    </source>
</evidence>
<evidence type="ECO:0000256" key="3">
    <source>
        <dbReference type="ARBA" id="ARBA00022676"/>
    </source>
</evidence>
<dbReference type="GO" id="GO:0000139">
    <property type="term" value="C:Golgi membrane"/>
    <property type="evidence" value="ECO:0007669"/>
    <property type="project" value="UniProtKB-SubCell"/>
</dbReference>
<keyword evidence="5" id="KW-0333">Golgi apparatus</keyword>
<evidence type="ECO:0000256" key="5">
    <source>
        <dbReference type="ARBA" id="ARBA00023034"/>
    </source>
</evidence>
<keyword evidence="4" id="KW-0812">Transmembrane</keyword>
<dbReference type="EMBL" id="JACGWM010000010">
    <property type="protein sequence ID" value="KAL0347498.1"/>
    <property type="molecule type" value="Genomic_DNA"/>
</dbReference>
<accession>A0AAW2NXH6</accession>
<dbReference type="GO" id="GO:0016757">
    <property type="term" value="F:glycosyltransferase activity"/>
    <property type="evidence" value="ECO:0007669"/>
    <property type="project" value="UniProtKB-KW"/>
</dbReference>
<dbReference type="InterPro" id="IPR004263">
    <property type="entry name" value="Exostosin"/>
</dbReference>
<comment type="caution">
    <text evidence="7">The sequence shown here is derived from an EMBL/GenBank/DDBJ whole genome shotgun (WGS) entry which is preliminary data.</text>
</comment>
<keyword evidence="3" id="KW-0328">Glycosyltransferase</keyword>
<protein>
    <submittedName>
        <fullName evidence="7">Glycosyltransferase</fullName>
    </submittedName>
</protein>
<keyword evidence="4" id="KW-0735">Signal-anchor</keyword>
<comment type="subcellular location">
    <subcellularLocation>
        <location evidence="1">Golgi apparatus membrane</location>
        <topology evidence="1">Single-pass type II membrane protein</topology>
    </subcellularLocation>
</comment>
<proteinExistence type="inferred from homology"/>
<evidence type="ECO:0000256" key="2">
    <source>
        <dbReference type="ARBA" id="ARBA00010271"/>
    </source>
</evidence>
<dbReference type="PANTHER" id="PTHR11062">
    <property type="entry name" value="EXOSTOSIN HEPARAN SULFATE GLYCOSYLTRANSFERASE -RELATED"/>
    <property type="match status" value="1"/>
</dbReference>
<evidence type="ECO:0000259" key="6">
    <source>
        <dbReference type="Pfam" id="PF03016"/>
    </source>
</evidence>
<dbReference type="Pfam" id="PF03016">
    <property type="entry name" value="Exostosin_GT47"/>
    <property type="match status" value="1"/>
</dbReference>
<sequence>MTVRSQSTKLVSKHRIQKPYWEASIAFMPKGFEVNTARIADALYYGCVPVVLADHYDLPYADILNWEQLLCSCFNNGYPMLKKILQEISYNDYLRLQSNVMRVQQHFQWHHLPV</sequence>
<reference evidence="7" key="2">
    <citation type="journal article" date="2024" name="Plant">
        <title>Genomic evolution and insights into agronomic trait innovations of Sesamum species.</title>
        <authorList>
            <person name="Miao H."/>
            <person name="Wang L."/>
            <person name="Qu L."/>
            <person name="Liu H."/>
            <person name="Sun Y."/>
            <person name="Le M."/>
            <person name="Wang Q."/>
            <person name="Wei S."/>
            <person name="Zheng Y."/>
            <person name="Lin W."/>
            <person name="Duan Y."/>
            <person name="Cao H."/>
            <person name="Xiong S."/>
            <person name="Wang X."/>
            <person name="Wei L."/>
            <person name="Li C."/>
            <person name="Ma Q."/>
            <person name="Ju M."/>
            <person name="Zhao R."/>
            <person name="Li G."/>
            <person name="Mu C."/>
            <person name="Tian Q."/>
            <person name="Mei H."/>
            <person name="Zhang T."/>
            <person name="Gao T."/>
            <person name="Zhang H."/>
        </authorList>
    </citation>
    <scope>NUCLEOTIDE SEQUENCE</scope>
    <source>
        <strain evidence="7">KEN8</strain>
    </source>
</reference>
<gene>
    <name evidence="7" type="ORF">Scaly_1765800</name>
</gene>
<keyword evidence="3" id="KW-0808">Transferase</keyword>
<reference evidence="7" key="1">
    <citation type="submission" date="2020-06" db="EMBL/GenBank/DDBJ databases">
        <authorList>
            <person name="Li T."/>
            <person name="Hu X."/>
            <person name="Zhang T."/>
            <person name="Song X."/>
            <person name="Zhang H."/>
            <person name="Dai N."/>
            <person name="Sheng W."/>
            <person name="Hou X."/>
            <person name="Wei L."/>
        </authorList>
    </citation>
    <scope>NUCLEOTIDE SEQUENCE</scope>
    <source>
        <strain evidence="7">KEN8</strain>
        <tissue evidence="7">Leaf</tissue>
    </source>
</reference>
<organism evidence="7">
    <name type="scientific">Sesamum calycinum</name>
    <dbReference type="NCBI Taxonomy" id="2727403"/>
    <lineage>
        <taxon>Eukaryota</taxon>
        <taxon>Viridiplantae</taxon>
        <taxon>Streptophyta</taxon>
        <taxon>Embryophyta</taxon>
        <taxon>Tracheophyta</taxon>
        <taxon>Spermatophyta</taxon>
        <taxon>Magnoliopsida</taxon>
        <taxon>eudicotyledons</taxon>
        <taxon>Gunneridae</taxon>
        <taxon>Pentapetalae</taxon>
        <taxon>asterids</taxon>
        <taxon>lamiids</taxon>
        <taxon>Lamiales</taxon>
        <taxon>Pedaliaceae</taxon>
        <taxon>Sesamum</taxon>
    </lineage>
</organism>
<dbReference type="AlphaFoldDB" id="A0AAW2NXH6"/>